<feature type="transmembrane region" description="Helical" evidence="1">
    <location>
        <begin position="51"/>
        <end position="70"/>
    </location>
</feature>
<keyword evidence="1" id="KW-0472">Membrane</keyword>
<protein>
    <submittedName>
        <fullName evidence="2">Uncharacterized protein</fullName>
    </submittedName>
</protein>
<gene>
    <name evidence="2" type="ordered locus">cce_1856</name>
</gene>
<dbReference type="eggNOG" id="ENOG50338SB">
    <property type="taxonomic scope" value="Bacteria"/>
</dbReference>
<keyword evidence="1" id="KW-0812">Transmembrane</keyword>
<dbReference type="Proteomes" id="UP000001203">
    <property type="component" value="Chromosome circular"/>
</dbReference>
<dbReference type="AlphaFoldDB" id="B1WZQ4"/>
<proteinExistence type="predicted"/>
<dbReference type="KEGG" id="cyt:cce_1856"/>
<accession>B1WZQ4</accession>
<name>B1WZQ4_CROS5</name>
<keyword evidence="1" id="KW-1133">Transmembrane helix</keyword>
<dbReference type="HOGENOM" id="CLU_200328_0_0_3"/>
<dbReference type="EMBL" id="CP000806">
    <property type="protein sequence ID" value="ACB51206.1"/>
    <property type="molecule type" value="Genomic_DNA"/>
</dbReference>
<organism evidence="2 3">
    <name type="scientific">Crocosphaera subtropica (strain ATCC 51142 / BH68)</name>
    <name type="common">Cyanothece sp. (strain ATCC 51142)</name>
    <dbReference type="NCBI Taxonomy" id="43989"/>
    <lineage>
        <taxon>Bacteria</taxon>
        <taxon>Bacillati</taxon>
        <taxon>Cyanobacteriota</taxon>
        <taxon>Cyanophyceae</taxon>
        <taxon>Oscillatoriophycideae</taxon>
        <taxon>Chroococcales</taxon>
        <taxon>Aphanothecaceae</taxon>
        <taxon>Crocosphaera</taxon>
        <taxon>Crocosphaera subtropica</taxon>
    </lineage>
</organism>
<sequence>MIMLDLAWYSAKLFFKGKLFRNPGYFYRQLTLGVLIGSLLLVGLGETGLNLAFVITISSLVTGMMMPFLLKDVKMK</sequence>
<reference evidence="2 3" key="1">
    <citation type="journal article" date="2008" name="Proc. Natl. Acad. Sci. U.S.A.">
        <title>The genome of Cyanothece 51142, a unicellular diazotrophic cyanobacterium important in the marine nitrogen cycle.</title>
        <authorList>
            <person name="Welsh E.A."/>
            <person name="Liberton M."/>
            <person name="Stoeckel J."/>
            <person name="Loh T."/>
            <person name="Elvitigala T."/>
            <person name="Wang C."/>
            <person name="Wollam A."/>
            <person name="Fulton R.S."/>
            <person name="Clifton S.W."/>
            <person name="Jacobs J.M."/>
            <person name="Aurora R."/>
            <person name="Ghosh B.K."/>
            <person name="Sherman L.A."/>
            <person name="Smith R.D."/>
            <person name="Wilson R.K."/>
            <person name="Pakrasi H.B."/>
        </authorList>
    </citation>
    <scope>NUCLEOTIDE SEQUENCE [LARGE SCALE GENOMIC DNA]</scope>
    <source>
        <strain evidence="3">ATCC 51142 / BH68</strain>
    </source>
</reference>
<evidence type="ECO:0000313" key="3">
    <source>
        <dbReference type="Proteomes" id="UP000001203"/>
    </source>
</evidence>
<evidence type="ECO:0000313" key="2">
    <source>
        <dbReference type="EMBL" id="ACB51206.1"/>
    </source>
</evidence>
<keyword evidence="3" id="KW-1185">Reference proteome</keyword>
<dbReference type="STRING" id="43989.cce_1856"/>
<evidence type="ECO:0000256" key="1">
    <source>
        <dbReference type="SAM" id="Phobius"/>
    </source>
</evidence>
<feature type="transmembrane region" description="Helical" evidence="1">
    <location>
        <begin position="25"/>
        <end position="45"/>
    </location>
</feature>